<dbReference type="EMBL" id="LQOT01000079">
    <property type="protein sequence ID" value="ORV39308.1"/>
    <property type="molecule type" value="Genomic_DNA"/>
</dbReference>
<dbReference type="SUPFAM" id="SSF55729">
    <property type="entry name" value="Acyl-CoA N-acyltransferases (Nat)"/>
    <property type="match status" value="1"/>
</dbReference>
<dbReference type="Pfam" id="PF00583">
    <property type="entry name" value="Acetyltransf_1"/>
    <property type="match status" value="1"/>
</dbReference>
<dbReference type="RefSeq" id="WP_085130838.1">
    <property type="nucleotide sequence ID" value="NZ_LQOT01000079.1"/>
</dbReference>
<gene>
    <name evidence="2" type="ORF">AWC02_00890</name>
</gene>
<name>A0A1X1T492_9MYCO</name>
<dbReference type="STRING" id="188915.AWC02_00890"/>
<proteinExistence type="predicted"/>
<dbReference type="Proteomes" id="UP000193465">
    <property type="component" value="Unassembled WGS sequence"/>
</dbReference>
<accession>A0A1X1T492</accession>
<dbReference type="InterPro" id="IPR000182">
    <property type="entry name" value="GNAT_dom"/>
</dbReference>
<keyword evidence="3" id="KW-1185">Reference proteome</keyword>
<keyword evidence="2" id="KW-0808">Transferase</keyword>
<dbReference type="GO" id="GO:0016747">
    <property type="term" value="F:acyltransferase activity, transferring groups other than amino-acyl groups"/>
    <property type="evidence" value="ECO:0007669"/>
    <property type="project" value="InterPro"/>
</dbReference>
<evidence type="ECO:0000313" key="2">
    <source>
        <dbReference type="EMBL" id="ORV39308.1"/>
    </source>
</evidence>
<protein>
    <submittedName>
        <fullName evidence="2">GNAT family acetyltransferase</fullName>
    </submittedName>
</protein>
<sequence length="153" mass="17712">MAIELIDHRRGSADRYSWLPPFDWTVAYANERWWNEPRGYYVGEPWFVQVLEDGVEVARVELDDPGGINPQYSDVPKPGAERLEIQFIEVATAAAGRGVGTSVVRSLEMRHPERRLFAYSEEAHGFWASLGWERFDHPEGEQFHRPLFVRPAR</sequence>
<evidence type="ECO:0000313" key="3">
    <source>
        <dbReference type="Proteomes" id="UP000193465"/>
    </source>
</evidence>
<reference evidence="2 3" key="1">
    <citation type="submission" date="2016-01" db="EMBL/GenBank/DDBJ databases">
        <title>The new phylogeny of the genus Mycobacterium.</title>
        <authorList>
            <person name="Tarcisio F."/>
            <person name="Conor M."/>
            <person name="Antonella G."/>
            <person name="Elisabetta G."/>
            <person name="Giulia F.S."/>
            <person name="Sara T."/>
            <person name="Anna F."/>
            <person name="Clotilde B."/>
            <person name="Roberto B."/>
            <person name="Veronica D.S."/>
            <person name="Fabio R."/>
            <person name="Monica P."/>
            <person name="Olivier J."/>
            <person name="Enrico T."/>
            <person name="Nicola S."/>
        </authorList>
    </citation>
    <scope>NUCLEOTIDE SEQUENCE [LARGE SCALE GENOMIC DNA]</scope>
    <source>
        <strain evidence="2 3">ATCC 27353</strain>
    </source>
</reference>
<comment type="caution">
    <text evidence="2">The sequence shown here is derived from an EMBL/GenBank/DDBJ whole genome shotgun (WGS) entry which is preliminary data.</text>
</comment>
<dbReference type="AlphaFoldDB" id="A0A1X1T492"/>
<dbReference type="Gene3D" id="3.40.630.30">
    <property type="match status" value="1"/>
</dbReference>
<feature type="domain" description="N-acetyltransferase" evidence="1">
    <location>
        <begin position="1"/>
        <end position="153"/>
    </location>
</feature>
<organism evidence="2 3">
    <name type="scientific">Mycolicibacter engbaekii</name>
    <dbReference type="NCBI Taxonomy" id="188915"/>
    <lineage>
        <taxon>Bacteria</taxon>
        <taxon>Bacillati</taxon>
        <taxon>Actinomycetota</taxon>
        <taxon>Actinomycetes</taxon>
        <taxon>Mycobacteriales</taxon>
        <taxon>Mycobacteriaceae</taxon>
        <taxon>Mycolicibacter</taxon>
    </lineage>
</organism>
<dbReference type="InterPro" id="IPR016181">
    <property type="entry name" value="Acyl_CoA_acyltransferase"/>
</dbReference>
<evidence type="ECO:0000259" key="1">
    <source>
        <dbReference type="PROSITE" id="PS51186"/>
    </source>
</evidence>
<dbReference type="PROSITE" id="PS51186">
    <property type="entry name" value="GNAT"/>
    <property type="match status" value="1"/>
</dbReference>